<organism evidence="1 2">
    <name type="scientific">Ustilago trichophora</name>
    <dbReference type="NCBI Taxonomy" id="86804"/>
    <lineage>
        <taxon>Eukaryota</taxon>
        <taxon>Fungi</taxon>
        <taxon>Dikarya</taxon>
        <taxon>Basidiomycota</taxon>
        <taxon>Ustilaginomycotina</taxon>
        <taxon>Ustilaginomycetes</taxon>
        <taxon>Ustilaginales</taxon>
        <taxon>Ustilaginaceae</taxon>
        <taxon>Ustilago</taxon>
    </lineage>
</organism>
<evidence type="ECO:0000313" key="2">
    <source>
        <dbReference type="Proteomes" id="UP000324022"/>
    </source>
</evidence>
<protein>
    <submittedName>
        <fullName evidence="1">Uncharacterized protein</fullName>
    </submittedName>
</protein>
<dbReference type="AlphaFoldDB" id="A0A5C3E8T6"/>
<evidence type="ECO:0000313" key="1">
    <source>
        <dbReference type="EMBL" id="SPO26006.1"/>
    </source>
</evidence>
<dbReference type="EMBL" id="OOIN01000013">
    <property type="protein sequence ID" value="SPO26006.1"/>
    <property type="molecule type" value="Genomic_DNA"/>
</dbReference>
<name>A0A5C3E8T6_9BASI</name>
<reference evidence="1 2" key="1">
    <citation type="submission" date="2018-03" db="EMBL/GenBank/DDBJ databases">
        <authorList>
            <person name="Guldener U."/>
        </authorList>
    </citation>
    <scope>NUCLEOTIDE SEQUENCE [LARGE SCALE GENOMIC DNA]</scope>
    <source>
        <strain evidence="1 2">NBRC100155</strain>
    </source>
</reference>
<keyword evidence="2" id="KW-1185">Reference proteome</keyword>
<accession>A0A5C3E8T6</accession>
<proteinExistence type="predicted"/>
<sequence>MSWSSKDPTEKDVEDMLSLLAKTEDKVKGTVAKMEVLKPEFKKLGFLRRPLNCQRVQGRDTNFSAQLVKLAPAKHRDTAFSSNGPSTRISLNVRRYTMARTSLRCRLAARLEARLEARSAANPGSALSRIQ</sequence>
<dbReference type="Proteomes" id="UP000324022">
    <property type="component" value="Unassembled WGS sequence"/>
</dbReference>
<gene>
    <name evidence="1" type="ORF">UTRI_02280</name>
</gene>